<feature type="domain" description="GIY-YIG" evidence="2">
    <location>
        <begin position="1"/>
        <end position="76"/>
    </location>
</feature>
<proteinExistence type="inferred from homology"/>
<dbReference type="CDD" id="cd10448">
    <property type="entry name" value="GIY-YIG_unchar_3"/>
    <property type="match status" value="1"/>
</dbReference>
<evidence type="ECO:0000313" key="3">
    <source>
        <dbReference type="EMBL" id="OGF32221.1"/>
    </source>
</evidence>
<evidence type="ECO:0000259" key="2">
    <source>
        <dbReference type="PROSITE" id="PS50164"/>
    </source>
</evidence>
<evidence type="ECO:0000256" key="1">
    <source>
        <dbReference type="ARBA" id="ARBA00007435"/>
    </source>
</evidence>
<dbReference type="AlphaFoldDB" id="A0A1F5T179"/>
<dbReference type="PROSITE" id="PS50164">
    <property type="entry name" value="GIY_YIG"/>
    <property type="match status" value="1"/>
</dbReference>
<protein>
    <recommendedName>
        <fullName evidence="2">GIY-YIG domain-containing protein</fullName>
    </recommendedName>
</protein>
<gene>
    <name evidence="3" type="ORF">A2478_02760</name>
</gene>
<comment type="similarity">
    <text evidence="1">Belongs to the UPF0213 family.</text>
</comment>
<dbReference type="EMBL" id="MFGJ01000006">
    <property type="protein sequence ID" value="OGF32221.1"/>
    <property type="molecule type" value="Genomic_DNA"/>
</dbReference>
<dbReference type="SUPFAM" id="SSF82771">
    <property type="entry name" value="GIY-YIG endonuclease"/>
    <property type="match status" value="1"/>
</dbReference>
<accession>A0A1F5T179</accession>
<comment type="caution">
    <text evidence="3">The sequence shown here is derived from an EMBL/GenBank/DDBJ whole genome shotgun (WGS) entry which is preliminary data.</text>
</comment>
<organism evidence="3 4">
    <name type="scientific">Candidatus Falkowbacteria bacterium RIFOXYC2_FULL_36_12</name>
    <dbReference type="NCBI Taxonomy" id="1798002"/>
    <lineage>
        <taxon>Bacteria</taxon>
        <taxon>Candidatus Falkowiibacteriota</taxon>
    </lineage>
</organism>
<dbReference type="InterPro" id="IPR000305">
    <property type="entry name" value="GIY-YIG_endonuc"/>
</dbReference>
<dbReference type="Pfam" id="PF01541">
    <property type="entry name" value="GIY-YIG"/>
    <property type="match status" value="1"/>
</dbReference>
<dbReference type="InterPro" id="IPR050190">
    <property type="entry name" value="UPF0213_domain"/>
</dbReference>
<dbReference type="Proteomes" id="UP000179001">
    <property type="component" value="Unassembled WGS sequence"/>
</dbReference>
<dbReference type="InterPro" id="IPR035901">
    <property type="entry name" value="GIY-YIG_endonuc_sf"/>
</dbReference>
<reference evidence="3 4" key="1">
    <citation type="journal article" date="2016" name="Nat. Commun.">
        <title>Thousands of microbial genomes shed light on interconnected biogeochemical processes in an aquifer system.</title>
        <authorList>
            <person name="Anantharaman K."/>
            <person name="Brown C.T."/>
            <person name="Hug L.A."/>
            <person name="Sharon I."/>
            <person name="Castelle C.J."/>
            <person name="Probst A.J."/>
            <person name="Thomas B.C."/>
            <person name="Singh A."/>
            <person name="Wilkins M.J."/>
            <person name="Karaoz U."/>
            <person name="Brodie E.L."/>
            <person name="Williams K.H."/>
            <person name="Hubbard S.S."/>
            <person name="Banfield J.F."/>
        </authorList>
    </citation>
    <scope>NUCLEOTIDE SEQUENCE [LARGE SCALE GENOMIC DNA]</scope>
</reference>
<name>A0A1F5T179_9BACT</name>
<dbReference type="PANTHER" id="PTHR34477">
    <property type="entry name" value="UPF0213 PROTEIN YHBQ"/>
    <property type="match status" value="1"/>
</dbReference>
<dbReference type="Gene3D" id="3.40.1440.10">
    <property type="entry name" value="GIY-YIG endonuclease"/>
    <property type="match status" value="1"/>
</dbReference>
<evidence type="ECO:0000313" key="4">
    <source>
        <dbReference type="Proteomes" id="UP000179001"/>
    </source>
</evidence>
<dbReference type="PANTHER" id="PTHR34477:SF5">
    <property type="entry name" value="BSL5627 PROTEIN"/>
    <property type="match status" value="1"/>
</dbReference>
<sequence>MYYVYILTTKNNAMTYIGVTNCLEKRVYKHKEKINEGYTRKYNVNKLVYYEEFQYVEDAINREKQLKNWRKEWKINLIKEFNPSFE</sequence>